<dbReference type="Proteomes" id="UP000054843">
    <property type="component" value="Unassembled WGS sequence"/>
</dbReference>
<dbReference type="PANTHER" id="PTHR48261">
    <property type="entry name" value="ACETYLGLUCOSAMINYLTRANSFERASE"/>
    <property type="match status" value="1"/>
</dbReference>
<dbReference type="SUPFAM" id="SSF53448">
    <property type="entry name" value="Nucleotide-diphospho-sugar transferases"/>
    <property type="match status" value="1"/>
</dbReference>
<comment type="subcellular location">
    <subcellularLocation>
        <location evidence="1">Endoplasmic reticulum membrane</location>
        <topology evidence="1">Single-pass type II membrane protein</topology>
    </subcellularLocation>
</comment>
<dbReference type="OrthoDB" id="5954868at2759"/>
<feature type="transmembrane region" description="Helical" evidence="9">
    <location>
        <begin position="21"/>
        <end position="39"/>
    </location>
</feature>
<keyword evidence="13" id="KW-1185">Reference proteome</keyword>
<accession>A0A0V1M8W2</accession>
<feature type="domain" description="Glycosyl transferase 64" evidence="11">
    <location>
        <begin position="655"/>
        <end position="895"/>
    </location>
</feature>
<keyword evidence="3" id="KW-0808">Transferase</keyword>
<evidence type="ECO:0000256" key="4">
    <source>
        <dbReference type="ARBA" id="ARBA00022692"/>
    </source>
</evidence>
<keyword evidence="8" id="KW-1015">Disulfide bond</keyword>
<dbReference type="GO" id="GO:0015012">
    <property type="term" value="P:heparan sulfate proteoglycan biosynthetic process"/>
    <property type="evidence" value="ECO:0007669"/>
    <property type="project" value="UniProtKB-ARBA"/>
</dbReference>
<organism evidence="12 13">
    <name type="scientific">Trichinella papuae</name>
    <dbReference type="NCBI Taxonomy" id="268474"/>
    <lineage>
        <taxon>Eukaryota</taxon>
        <taxon>Metazoa</taxon>
        <taxon>Ecdysozoa</taxon>
        <taxon>Nematoda</taxon>
        <taxon>Enoplea</taxon>
        <taxon>Dorylaimia</taxon>
        <taxon>Trichinellida</taxon>
        <taxon>Trichinellidae</taxon>
        <taxon>Trichinella</taxon>
    </lineage>
</organism>
<keyword evidence="5" id="KW-0256">Endoplasmic reticulum</keyword>
<reference evidence="12 13" key="1">
    <citation type="submission" date="2015-01" db="EMBL/GenBank/DDBJ databases">
        <title>Evolution of Trichinella species and genotypes.</title>
        <authorList>
            <person name="Korhonen P.K."/>
            <person name="Edoardo P."/>
            <person name="Giuseppe L.R."/>
            <person name="Gasser R.B."/>
        </authorList>
    </citation>
    <scope>NUCLEOTIDE SEQUENCE [LARGE SCALE GENOMIC DNA]</scope>
    <source>
        <strain evidence="12">ISS1980</strain>
    </source>
</reference>
<dbReference type="InterPro" id="IPR015338">
    <property type="entry name" value="GT64_dom"/>
</dbReference>
<sequence>LMLWYFNNFYFYLRILLRYRCFIFSLFLITLILWMRWLWPVAFSSNSPLVQQHSAVYSMDAFHFLHEAQYSVEMLEETDANADLNRLKHSVNDELLLLEEKRGALLTELTLLRKHAENMQQNVQAMVYKLNTLKMAIASAEDNYRDAVEANYPEVHLPLRRIYAMPQMYNFSFILDSTCTLDTCWNFTRCPLTKPFSIQYKRAQMQFLNDQSQMHNIFQAALTSLEKNPYIIQSPDSYEACVQVKIIVGDSKLSSQLDKLNENYLIFQLDTKATTDLNSVNLSVLAHCTFSKETFRPGWDIVIPSWYSLSTNSCDLISLPALAPARRKYLLSCVDCILHSAAPIIPIQLVHDVLETMSSSKTLDMFYFKFSNTSDVVDDLLIQSTFSLIVVPDAHVISSHLLQSKLYESLKFGAIPVIFSTEVRLPFDEILDWRKAVVKLPLARLPELHFVIRSVDDAELLELRRHGRLFWQHYLCNVDDVVRSTVDLVRTRLMMLPVPQRQIRGRKLYNDSNPMQMSPLPAMLNTLDGNEFLGPVESAYNSPSFKRNFSQTSVDVYDWWNVHFSPFYLHAQSPFVRPMPSEAKFMGIKYFGCCVHLGSHFGFRPIDGGLGGNGKEFSKALGGNFPKEQFTGLFVCLFVRFSVNLKRTEHSLYSTVVMLTYRREKVLTAALLRLANLPYLNKVIVIWNDSEPPSTEMIWPELSAPIVVLQPKQNSLNNRFLPFDEIETEAVLSVDDDVQLRHDEIIFAFRVWRETRNRIVGFPGRFHAWDSSKRSWLYNSSHACELSMVLTGAAFLHKYYLHQYTYEMPSAIRDHVDKIMNCEDLAMNFYVSHVTRLPPIKVTSRWTFACPMCVDSLSNKAEHYAERNDCIAQFTRIYGYNPLLYTQFRLDSILFKTKIPPQHQKCFKFI</sequence>
<keyword evidence="4 9" id="KW-0812">Transmembrane</keyword>
<gene>
    <name evidence="12" type="primary">EXTL3</name>
    <name evidence="12" type="ORF">T10_12803</name>
</gene>
<evidence type="ECO:0000256" key="2">
    <source>
        <dbReference type="ARBA" id="ARBA00010271"/>
    </source>
</evidence>
<evidence type="ECO:0000313" key="13">
    <source>
        <dbReference type="Proteomes" id="UP000054843"/>
    </source>
</evidence>
<comment type="caution">
    <text evidence="12">The sequence shown here is derived from an EMBL/GenBank/DDBJ whole genome shotgun (WGS) entry which is preliminary data.</text>
</comment>
<evidence type="ECO:0000256" key="9">
    <source>
        <dbReference type="SAM" id="Phobius"/>
    </source>
</evidence>
<dbReference type="InterPro" id="IPR040911">
    <property type="entry name" value="Exostosin_GT47"/>
</dbReference>
<dbReference type="AlphaFoldDB" id="A0A0V1M8W2"/>
<dbReference type="GO" id="GO:0016757">
    <property type="term" value="F:glycosyltransferase activity"/>
    <property type="evidence" value="ECO:0007669"/>
    <property type="project" value="InterPro"/>
</dbReference>
<dbReference type="STRING" id="268474.A0A0V1M8W2"/>
<evidence type="ECO:0000256" key="7">
    <source>
        <dbReference type="ARBA" id="ARBA00023136"/>
    </source>
</evidence>
<dbReference type="Pfam" id="PF09258">
    <property type="entry name" value="Glyco_transf_64"/>
    <property type="match status" value="1"/>
</dbReference>
<proteinExistence type="inferred from homology"/>
<name>A0A0V1M8W2_9BILA</name>
<evidence type="ECO:0000259" key="11">
    <source>
        <dbReference type="Pfam" id="PF09258"/>
    </source>
</evidence>
<evidence type="ECO:0000256" key="1">
    <source>
        <dbReference type="ARBA" id="ARBA00004648"/>
    </source>
</evidence>
<dbReference type="EMBL" id="JYDO01000172">
    <property type="protein sequence ID" value="KRZ68169.1"/>
    <property type="molecule type" value="Genomic_DNA"/>
</dbReference>
<feature type="non-terminal residue" evidence="12">
    <location>
        <position position="1"/>
    </location>
</feature>
<dbReference type="Gene3D" id="3.90.550.10">
    <property type="entry name" value="Spore Coat Polysaccharide Biosynthesis Protein SpsA, Chain A"/>
    <property type="match status" value="1"/>
</dbReference>
<evidence type="ECO:0000256" key="5">
    <source>
        <dbReference type="ARBA" id="ARBA00022824"/>
    </source>
</evidence>
<dbReference type="InterPro" id="IPR029044">
    <property type="entry name" value="Nucleotide-diphossugar_trans"/>
</dbReference>
<dbReference type="Pfam" id="PF03016">
    <property type="entry name" value="Exostosin_GT47"/>
    <property type="match status" value="1"/>
</dbReference>
<dbReference type="GO" id="GO:0005789">
    <property type="term" value="C:endoplasmic reticulum membrane"/>
    <property type="evidence" value="ECO:0007669"/>
    <property type="project" value="UniProtKB-SubCell"/>
</dbReference>
<evidence type="ECO:0000256" key="8">
    <source>
        <dbReference type="ARBA" id="ARBA00023157"/>
    </source>
</evidence>
<evidence type="ECO:0000256" key="6">
    <source>
        <dbReference type="ARBA" id="ARBA00022989"/>
    </source>
</evidence>
<evidence type="ECO:0000259" key="10">
    <source>
        <dbReference type="Pfam" id="PF03016"/>
    </source>
</evidence>
<dbReference type="InterPro" id="IPR004263">
    <property type="entry name" value="Exostosin"/>
</dbReference>
<keyword evidence="6 9" id="KW-1133">Transmembrane helix</keyword>
<evidence type="ECO:0000313" key="12">
    <source>
        <dbReference type="EMBL" id="KRZ68169.1"/>
    </source>
</evidence>
<feature type="domain" description="Exostosin GT47" evidence="10">
    <location>
        <begin position="283"/>
        <end position="455"/>
    </location>
</feature>
<keyword evidence="7 9" id="KW-0472">Membrane</keyword>
<dbReference type="PANTHER" id="PTHR48261:SF4">
    <property type="entry name" value="EXOSTOSIN LIKE GLYCOSYLTRANSFERASE 3"/>
    <property type="match status" value="1"/>
</dbReference>
<evidence type="ECO:0000256" key="3">
    <source>
        <dbReference type="ARBA" id="ARBA00022679"/>
    </source>
</evidence>
<protein>
    <submittedName>
        <fullName evidence="12">Exostosin-like 3</fullName>
    </submittedName>
</protein>
<comment type="similarity">
    <text evidence="2">Belongs to the glycosyltransferase 47 family.</text>
</comment>